<comment type="subcellular location">
    <subcellularLocation>
        <location evidence="1">Nucleus</location>
    </subcellularLocation>
</comment>
<dbReference type="Pfam" id="PF23726">
    <property type="entry name" value="Beta-prop_RSE1_2nd"/>
    <property type="match status" value="1"/>
</dbReference>
<evidence type="ECO:0000256" key="5">
    <source>
        <dbReference type="SAM" id="MobiDB-lite"/>
    </source>
</evidence>
<name>A0A0L8HDV6_OCTBM</name>
<dbReference type="OrthoDB" id="6109at2759"/>
<feature type="domain" description="RSE1/DDB1/CPSF1 second beta-propeller" evidence="8">
    <location>
        <begin position="520"/>
        <end position="1031"/>
    </location>
</feature>
<dbReference type="FunFam" id="1.10.150.910:FF:000005">
    <property type="entry name" value="Cleavage and polyadenylation specific factor 1"/>
    <property type="match status" value="1"/>
</dbReference>
<evidence type="ECO:0000256" key="4">
    <source>
        <dbReference type="ARBA" id="ARBA00068483"/>
    </source>
</evidence>
<dbReference type="OMA" id="PMTKFKL"/>
<feature type="domain" description="RSE1/DDB1/CPSF1 C-terminal" evidence="6">
    <location>
        <begin position="1103"/>
        <end position="1439"/>
    </location>
</feature>
<feature type="domain" description="RSE1/DDB1/CPSF1 first beta-propeller" evidence="7">
    <location>
        <begin position="14"/>
        <end position="400"/>
    </location>
</feature>
<evidence type="ECO:0000259" key="7">
    <source>
        <dbReference type="Pfam" id="PF10433"/>
    </source>
</evidence>
<dbReference type="Pfam" id="PF10433">
    <property type="entry name" value="Beta-prop_RSE1_1st"/>
    <property type="match status" value="1"/>
</dbReference>
<evidence type="ECO:0000259" key="6">
    <source>
        <dbReference type="Pfam" id="PF03178"/>
    </source>
</evidence>
<gene>
    <name evidence="9" type="ORF">OCBIM_22017791mg</name>
</gene>
<dbReference type="InterPro" id="IPR058543">
    <property type="entry name" value="Beta-prop_RSE1/DDB1/CPSF1_2nd"/>
</dbReference>
<comment type="similarity">
    <text evidence="3">Belongs to the CPSF1 family.</text>
</comment>
<dbReference type="PANTHER" id="PTHR10644">
    <property type="entry name" value="DNA REPAIR/RNA PROCESSING CPSF FAMILY"/>
    <property type="match status" value="1"/>
</dbReference>
<dbReference type="KEGG" id="obi:106871560"/>
<feature type="region of interest" description="Disordered" evidence="5">
    <location>
        <begin position="556"/>
        <end position="577"/>
    </location>
</feature>
<protein>
    <recommendedName>
        <fullName evidence="4">Cleavage and polyadenylation specificity factor subunit 1</fullName>
    </recommendedName>
</protein>
<dbReference type="FunFam" id="2.130.10.10:FF:000118">
    <property type="entry name" value="Cleavage and polyadenylation specificity factor subunit 1"/>
    <property type="match status" value="1"/>
</dbReference>
<evidence type="ECO:0000313" key="9">
    <source>
        <dbReference type="EMBL" id="KOF86930.1"/>
    </source>
</evidence>
<dbReference type="GO" id="GO:0031123">
    <property type="term" value="P:RNA 3'-end processing"/>
    <property type="evidence" value="ECO:0007669"/>
    <property type="project" value="UniProtKB-ARBA"/>
</dbReference>
<dbReference type="InterPro" id="IPR004871">
    <property type="entry name" value="RSE1/DDB1/CPSF1_C"/>
</dbReference>
<dbReference type="Gene3D" id="1.10.150.910">
    <property type="match status" value="1"/>
</dbReference>
<evidence type="ECO:0000256" key="3">
    <source>
        <dbReference type="ARBA" id="ARBA00038446"/>
    </source>
</evidence>
<dbReference type="EMBL" id="KQ418545">
    <property type="protein sequence ID" value="KOF86930.1"/>
    <property type="molecule type" value="Genomic_DNA"/>
</dbReference>
<dbReference type="FunFam" id="2.130.10.10:FF:000100">
    <property type="entry name" value="Cleavage and polyadenylation specificity factor subunit 1"/>
    <property type="match status" value="1"/>
</dbReference>
<evidence type="ECO:0000256" key="2">
    <source>
        <dbReference type="ARBA" id="ARBA00023242"/>
    </source>
</evidence>
<evidence type="ECO:0000256" key="1">
    <source>
        <dbReference type="ARBA" id="ARBA00004123"/>
    </source>
</evidence>
<dbReference type="GO" id="GO:0003676">
    <property type="term" value="F:nucleic acid binding"/>
    <property type="evidence" value="ECO:0007669"/>
    <property type="project" value="InterPro"/>
</dbReference>
<dbReference type="Pfam" id="PF03178">
    <property type="entry name" value="CPSF_A"/>
    <property type="match status" value="1"/>
</dbReference>
<dbReference type="STRING" id="37653.A0A0L8HDV6"/>
<proteinExistence type="inferred from homology"/>
<dbReference type="Gene3D" id="2.130.10.10">
    <property type="entry name" value="YVTN repeat-like/Quinoprotein amine dehydrogenase"/>
    <property type="match status" value="2"/>
</dbReference>
<dbReference type="InterPro" id="IPR018846">
    <property type="entry name" value="Beta-prop_RSE1/DDB1/CPSF1_1st"/>
</dbReference>
<evidence type="ECO:0000259" key="8">
    <source>
        <dbReference type="Pfam" id="PF23726"/>
    </source>
</evidence>
<dbReference type="InterPro" id="IPR015943">
    <property type="entry name" value="WD40/YVTN_repeat-like_dom_sf"/>
</dbReference>
<organism evidence="9">
    <name type="scientific">Octopus bimaculoides</name>
    <name type="common">California two-spotted octopus</name>
    <dbReference type="NCBI Taxonomy" id="37653"/>
    <lineage>
        <taxon>Eukaryota</taxon>
        <taxon>Metazoa</taxon>
        <taxon>Spiralia</taxon>
        <taxon>Lophotrochozoa</taxon>
        <taxon>Mollusca</taxon>
        <taxon>Cephalopoda</taxon>
        <taxon>Coleoidea</taxon>
        <taxon>Octopodiformes</taxon>
        <taxon>Octopoda</taxon>
        <taxon>Incirrata</taxon>
        <taxon>Octopodidae</taxon>
        <taxon>Octopus</taxon>
    </lineage>
</organism>
<dbReference type="InterPro" id="IPR050358">
    <property type="entry name" value="RSE1/DDB1/CFT1"/>
</dbReference>
<accession>A0A0L8HDV6</accession>
<keyword evidence="2" id="KW-0539">Nucleus</keyword>
<sequence>MYGVYRPTHAPTGIEHCIYCNFFNNVEKSLIIAGVNQLHVFRLTPEEAALFGDKLPERIGEIRKKLKLECMLSFSLFGNVMSMKSVKLVGAQRDALLLSFMDAKLSLVEYDPGTHDLKTLSLHYFEEQELKCGFVENRHLPIVRVDPDGRCAAMLIYGRHLTILPFRHDVSLEEGDTTLGCKPPILSSYLIDLRSMDEKITNVLDIQFLHGYYEPTIFILYEPLQTWSGRTAVRTDTCSIVAISLNIQQKVHPVIWSLTNLPFDCFCALPIPKPIGGVVVFAVNSLLYLNQSVPPYGVSLNGIALSCTAFPLKPQEGVRIALDCCQATLISFDKLVLSLKGGELYVLTLVVDGMRSVKSFHFDKAASSVLTTCMCQCEEGYLFLGSRLGNSLLLKYTEKMLEASVNKIDADGKKSDPPCKKKRTDNSEVMASDVSQIDDLDELEVYGEGDAISGTTITSFTFEVCDSILNIGPCGRMVMGEPAFLSEEFCNTIDPDLELVTTSGYSKNGALSVLQRSIRPQVVTTFELFGCLDMWTVFGSKADSITDEDILKTDLKDENEEKSDEKKGIGEDVTQKDGKAISEEDIEDGHTFLILSKSDSSMILQTGQEIMELDHSGFSTQTPTVFAGNIGDNKYIVQVSPMGVRLLEGVKQLQHIPIDVGSPIVHCSVADPFLLVMSEEGQVVLLSLRADNFGSGVRLAVTKPQLQQKNKIISLCAYKDLSGLFTTTTIKADTYSANPLEFTKVHKIPEERLSSNLTCSFIDDEDELLYGESESVFGKTVNNSNKHAPKQSPSDIYQKKEIKASYWVVICRENGVLEIYTLPDFRMTYYVKNFPMGQKVLVDSVQMTELSVRPSMSNTSSSSDRQEKVIGDMPVIKELLLVGLGCRNSRPHLLARVDEDLLLYEAFPFYQTQIDNHLKIRFKKIQHNLILRDKKSSRARKKGVEVTEDVGILKESHVCLMRYFEDITGYSGVFICGAYPHWIIMTARGSLRIHPMNIDGPITCFAPFHNINCPKGFLYFNKAGELRICVLPTHLTYDSPWPVRKVPLRSTPYFVVYHPESKTYAVVSSAQEPSNKLPKTTTDEREFEIIERDDRFVYPMTEKYCVQLFSPVSWEVIPNTKIEFLDWEHVTTLVNVSMRSEGTLSGYKGYCVMGTNFSLGEEVQSRGRIIIFDIIEVVPEPGQPLTKNKIKVIYEKEQKGPVTALAQVEGFLLSAIGQKLYIWTLKDNDLSGVAFIDTYIYIHTLSTLKNIILAGDLLKSVSVYRYQEELKVLSLVSRDIRPMEVYTVDFMVDNVDLCFVVTDRLKNLLVYFYQPEARKSCGGQRLLRRADMNIGSHVLSTFRVRCKLSDQSIDRKMISVAEKRHITFFATLDGSIGFVMPISEKVYRRLLMLQNAMATLIPHIAGLNPKAYRAAKATIPELFNPSRNILDGELLWKYTNLSVIEKSEVARRIGITVDQIIDDLMEIDHLSSHF</sequence>
<reference evidence="9" key="1">
    <citation type="submission" date="2015-07" db="EMBL/GenBank/DDBJ databases">
        <title>MeaNS - Measles Nucleotide Surveillance Program.</title>
        <authorList>
            <person name="Tran T."/>
            <person name="Druce J."/>
        </authorList>
    </citation>
    <scope>NUCLEOTIDE SEQUENCE</scope>
    <source>
        <strain evidence="9">UCB-OBI-ISO-001</strain>
        <tissue evidence="9">Gonad</tissue>
    </source>
</reference>
<dbReference type="GO" id="GO:0005634">
    <property type="term" value="C:nucleus"/>
    <property type="evidence" value="ECO:0007669"/>
    <property type="project" value="UniProtKB-SubCell"/>
</dbReference>
<feature type="compositionally biased region" description="Basic and acidic residues" evidence="5">
    <location>
        <begin position="563"/>
        <end position="577"/>
    </location>
</feature>